<dbReference type="EMBL" id="JAPVER010000018">
    <property type="protein sequence ID" value="MCZ3365139.1"/>
    <property type="molecule type" value="Genomic_DNA"/>
</dbReference>
<dbReference type="AlphaFoldDB" id="A0A9E5A480"/>
<dbReference type="RefSeq" id="WP_048080421.1">
    <property type="nucleotide sequence ID" value="NZ_JAPVER010000018.1"/>
</dbReference>
<gene>
    <name evidence="2" type="ORF">O3H35_09615</name>
    <name evidence="1" type="ORF">O3H54_04495</name>
</gene>
<evidence type="ECO:0000313" key="3">
    <source>
        <dbReference type="Proteomes" id="UP001068021"/>
    </source>
</evidence>
<protein>
    <submittedName>
        <fullName evidence="2">Uncharacterized protein</fullName>
    </submittedName>
</protein>
<evidence type="ECO:0000313" key="1">
    <source>
        <dbReference type="EMBL" id="MCZ3365139.1"/>
    </source>
</evidence>
<dbReference type="Proteomes" id="UP001068021">
    <property type="component" value="Unassembled WGS sequence"/>
</dbReference>
<organism evidence="2">
    <name type="scientific">Methanobacterium veterum</name>
    <dbReference type="NCBI Taxonomy" id="408577"/>
    <lineage>
        <taxon>Archaea</taxon>
        <taxon>Methanobacteriati</taxon>
        <taxon>Methanobacteriota</taxon>
        <taxon>Methanomada group</taxon>
        <taxon>Methanobacteria</taxon>
        <taxon>Methanobacteriales</taxon>
        <taxon>Methanobacteriaceae</taxon>
        <taxon>Methanobacterium</taxon>
    </lineage>
</organism>
<dbReference type="EMBL" id="JAPVES010000030">
    <property type="protein sequence ID" value="MCZ3372894.1"/>
    <property type="molecule type" value="Genomic_DNA"/>
</dbReference>
<accession>A0A9E5A480</accession>
<reference evidence="2" key="1">
    <citation type="submission" date="2022-12" db="EMBL/GenBank/DDBJ databases">
        <title>Reclassification of two methanogenic archaea species isolated from the Kolyma lowland permafrost.</title>
        <authorList>
            <person name="Trubitsyn V.E."/>
            <person name="Rivkina E.M."/>
            <person name="Shcherbakova V.A."/>
        </authorList>
    </citation>
    <scope>NUCLEOTIDE SEQUENCE</scope>
    <source>
        <strain evidence="1">M2</strain>
        <strain evidence="2">MK4</strain>
    </source>
</reference>
<name>A0A9E5A480_9EURY</name>
<evidence type="ECO:0000313" key="2">
    <source>
        <dbReference type="EMBL" id="MCZ3372894.1"/>
    </source>
</evidence>
<dbReference type="Proteomes" id="UP001074446">
    <property type="component" value="Unassembled WGS sequence"/>
</dbReference>
<sequence>MDSLKIYSDLKFAIRCVDVWKKLKSSDAEMEKVLKHEADKKGLDQSTLFCQPLQDYLEMLIAMIQSETGEWFFYVDIAGILYDFVATEELSVYKTESGYCVCFKK</sequence>
<comment type="caution">
    <text evidence="2">The sequence shown here is derived from an EMBL/GenBank/DDBJ whole genome shotgun (WGS) entry which is preliminary data.</text>
</comment>
<keyword evidence="3" id="KW-1185">Reference proteome</keyword>
<proteinExistence type="predicted"/>